<sequence length="912" mass="98010">MSADWNVLREHLNRFRPDETEAFVVAVPEAERPALAKLLGAWVRSEMGEPRWTEDPRRSALPSVAVAAVALLPSSSAAATLLGRASLKMHWDFLPAHRMAAVAAARGVDWLPDLASRLALKLPRDPDETGWPGVAELIVVTGAPVPEHDTFVNGWAAWLRRPTWGRVWPEAVPERVTTMCGRLLEGPFLPVLLPRVFEINGTGLLLAQPEAEVAASLVALAGADRLERGELLDGCLMRLAQPDRPGALRFFTQLHDLLRPTEKELAERAYDYADLAAAAPSPIAAFALRHLRTLLDAGLLDTDVLLGVAPTVLERSEKGTVRAMITLLDRAVSESPQRAGDITAVLAATFGSPVYDVAEKALGVVLRRLKRLDAAELGVVSEQAALLPPDLREKARAAGLVPAGAPESPAETPELTLPVAEFEPWPEPIADLAGLKAALEGQLELSGWVAREHIMEAVVRLGARYPDEVRELQRVLWSLANGVHGFWGRAGYWAADWNVGQAEFLRKASWPYDPLMLTLSEQVHRVERFVANRDALLRGEMLPHLQTWSDYPHRVVLLRMAEAGLGLAGQLPDHDGPAPELLLATPTDRSGRLSAEVLLQRLRRAEADGWQPWPLDLEQALLRLPRHVDGEVRKAASGLTSPAGLRFAAWLEAGPLPAPEQRVGGGVRAREGSYRAAEGRPGGVRVVDIEPSGELRSGLHRALFRIEHNQPPFTRSWVGAPPPADVFPDHREVISAWALTDIEAVREGRAIDLLPAGPDLDEPAGAATSLLIAYHLGSDSAAGRAAGVDAVLGLVAAGQLDGAVLGEQLGALIADGPVVGSRVYPELAEAARAGAAREIWPVLVAMLPYVLDGRPAGLPDLLALAADLAGRFSDGGPVPGLDAVADRPGSGKAVQQARRLRAAIEQRKAAQP</sequence>
<dbReference type="Proteomes" id="UP001235712">
    <property type="component" value="Unassembled WGS sequence"/>
</dbReference>
<evidence type="ECO:0000313" key="1">
    <source>
        <dbReference type="EMBL" id="MDP9827844.1"/>
    </source>
</evidence>
<gene>
    <name evidence="1" type="ORF">J2S57_003593</name>
</gene>
<reference evidence="1 2" key="1">
    <citation type="submission" date="2023-07" db="EMBL/GenBank/DDBJ databases">
        <title>Sequencing the genomes of 1000 actinobacteria strains.</title>
        <authorList>
            <person name="Klenk H.-P."/>
        </authorList>
    </citation>
    <scope>NUCLEOTIDE SEQUENCE [LARGE SCALE GENOMIC DNA]</scope>
    <source>
        <strain evidence="1 2">DSM 44388</strain>
    </source>
</reference>
<dbReference type="EMBL" id="JAUSQZ010000001">
    <property type="protein sequence ID" value="MDP9827844.1"/>
    <property type="molecule type" value="Genomic_DNA"/>
</dbReference>
<evidence type="ECO:0008006" key="3">
    <source>
        <dbReference type="Google" id="ProtNLM"/>
    </source>
</evidence>
<keyword evidence="2" id="KW-1185">Reference proteome</keyword>
<protein>
    <recommendedName>
        <fullName evidence="3">Secreted protein</fullName>
    </recommendedName>
</protein>
<accession>A0ABT9P571</accession>
<dbReference type="RefSeq" id="WP_307244411.1">
    <property type="nucleotide sequence ID" value="NZ_JAUSQZ010000001.1"/>
</dbReference>
<name>A0ABT9P571_9ACTN</name>
<organism evidence="1 2">
    <name type="scientific">Kineosporia succinea</name>
    <dbReference type="NCBI Taxonomy" id="84632"/>
    <lineage>
        <taxon>Bacteria</taxon>
        <taxon>Bacillati</taxon>
        <taxon>Actinomycetota</taxon>
        <taxon>Actinomycetes</taxon>
        <taxon>Kineosporiales</taxon>
        <taxon>Kineosporiaceae</taxon>
        <taxon>Kineosporia</taxon>
    </lineage>
</organism>
<proteinExistence type="predicted"/>
<evidence type="ECO:0000313" key="2">
    <source>
        <dbReference type="Proteomes" id="UP001235712"/>
    </source>
</evidence>
<comment type="caution">
    <text evidence="1">The sequence shown here is derived from an EMBL/GenBank/DDBJ whole genome shotgun (WGS) entry which is preliminary data.</text>
</comment>